<keyword evidence="4" id="KW-0488">Methylation</keyword>
<dbReference type="Proteomes" id="UP000319142">
    <property type="component" value="Unassembled WGS sequence"/>
</dbReference>
<evidence type="ECO:0000256" key="1">
    <source>
        <dbReference type="ARBA" id="ARBA00004377"/>
    </source>
</evidence>
<keyword evidence="8 11" id="KW-0472">Membrane</keyword>
<evidence type="ECO:0000256" key="4">
    <source>
        <dbReference type="ARBA" id="ARBA00022481"/>
    </source>
</evidence>
<evidence type="ECO:0000256" key="7">
    <source>
        <dbReference type="ARBA" id="ARBA00022989"/>
    </source>
</evidence>
<dbReference type="Pfam" id="PF12019">
    <property type="entry name" value="GspH"/>
    <property type="match status" value="1"/>
</dbReference>
<evidence type="ECO:0000256" key="5">
    <source>
        <dbReference type="ARBA" id="ARBA00022519"/>
    </source>
</evidence>
<evidence type="ECO:0000256" key="3">
    <source>
        <dbReference type="ARBA" id="ARBA00022475"/>
    </source>
</evidence>
<dbReference type="RefSeq" id="WP_273131679.1">
    <property type="nucleotide sequence ID" value="NZ_VMRX01000002.1"/>
</dbReference>
<organism evidence="13 14">
    <name type="scientific">Marinobacter vinifirmus</name>
    <dbReference type="NCBI Taxonomy" id="355591"/>
    <lineage>
        <taxon>Bacteria</taxon>
        <taxon>Pseudomonadati</taxon>
        <taxon>Pseudomonadota</taxon>
        <taxon>Gammaproteobacteria</taxon>
        <taxon>Pseudomonadales</taxon>
        <taxon>Marinobacteraceae</taxon>
        <taxon>Marinobacter</taxon>
    </lineage>
</organism>
<proteinExistence type="inferred from homology"/>
<evidence type="ECO:0000256" key="10">
    <source>
        <dbReference type="ARBA" id="ARBA00030775"/>
    </source>
</evidence>
<evidence type="ECO:0000256" key="9">
    <source>
        <dbReference type="ARBA" id="ARBA00025772"/>
    </source>
</evidence>
<keyword evidence="6 11" id="KW-0812">Transmembrane</keyword>
<dbReference type="GO" id="GO:0005886">
    <property type="term" value="C:plasma membrane"/>
    <property type="evidence" value="ECO:0007669"/>
    <property type="project" value="UniProtKB-SubCell"/>
</dbReference>
<evidence type="ECO:0000313" key="13">
    <source>
        <dbReference type="EMBL" id="TVT36019.1"/>
    </source>
</evidence>
<accession>A0A558BHN0</accession>
<dbReference type="NCBIfam" id="TIGR02532">
    <property type="entry name" value="IV_pilin_GFxxxE"/>
    <property type="match status" value="1"/>
</dbReference>
<gene>
    <name evidence="13" type="ORF">FHK81_01345</name>
</gene>
<sequence length="186" mass="20696">MQNLPDRGFTLIELLLVITILSIALGIGAPAMGKLIENTERKGLLNDLLSGINHARTHAISRGVNVTLCPLDENNRCLRDWNRPITIFRDPKRTRKLEDQADILQVIPALDTGSLHGRTGIRKHFAFRPTGMARDSIGHLLWCPEDGKQEKAFQIRINMGGRPILARDSNNDGIVEDAYGRNVSCP</sequence>
<evidence type="ECO:0000256" key="8">
    <source>
        <dbReference type="ARBA" id="ARBA00023136"/>
    </source>
</evidence>
<feature type="domain" description="General secretion pathway GspH" evidence="12">
    <location>
        <begin position="46"/>
        <end position="161"/>
    </location>
</feature>
<dbReference type="EMBL" id="VMRX01000002">
    <property type="protein sequence ID" value="TVT36019.1"/>
    <property type="molecule type" value="Genomic_DNA"/>
</dbReference>
<name>A0A558BHN0_9GAMM</name>
<keyword evidence="5" id="KW-0997">Cell inner membrane</keyword>
<evidence type="ECO:0000313" key="14">
    <source>
        <dbReference type="Proteomes" id="UP000319142"/>
    </source>
</evidence>
<protein>
    <recommendedName>
        <fullName evidence="2">Type II secretion system protein H</fullName>
    </recommendedName>
    <alternativeName>
        <fullName evidence="10">General secretion pathway protein H</fullName>
    </alternativeName>
</protein>
<comment type="caution">
    <text evidence="13">The sequence shown here is derived from an EMBL/GenBank/DDBJ whole genome shotgun (WGS) entry which is preliminary data.</text>
</comment>
<keyword evidence="7 11" id="KW-1133">Transmembrane helix</keyword>
<dbReference type="InterPro" id="IPR012902">
    <property type="entry name" value="N_methyl_site"/>
</dbReference>
<reference evidence="13 14" key="1">
    <citation type="submission" date="2019-07" db="EMBL/GenBank/DDBJ databases">
        <title>The pathways for chlorine oxyanion respiration interact through the shared metabolite chlorate.</title>
        <authorList>
            <person name="Barnum T.P."/>
            <person name="Cheng Y."/>
            <person name="Hill K.A."/>
            <person name="Lucas L.N."/>
            <person name="Carlson H.K."/>
            <person name="Coates J.D."/>
        </authorList>
    </citation>
    <scope>NUCLEOTIDE SEQUENCE [LARGE SCALE GENOMIC DNA]</scope>
    <source>
        <strain evidence="13">UCB</strain>
    </source>
</reference>
<dbReference type="Pfam" id="PF07963">
    <property type="entry name" value="N_methyl"/>
    <property type="match status" value="1"/>
</dbReference>
<evidence type="ECO:0000259" key="12">
    <source>
        <dbReference type="Pfam" id="PF12019"/>
    </source>
</evidence>
<evidence type="ECO:0000256" key="11">
    <source>
        <dbReference type="SAM" id="Phobius"/>
    </source>
</evidence>
<evidence type="ECO:0000256" key="6">
    <source>
        <dbReference type="ARBA" id="ARBA00022692"/>
    </source>
</evidence>
<comment type="similarity">
    <text evidence="9">Belongs to the GSP H family.</text>
</comment>
<comment type="subcellular location">
    <subcellularLocation>
        <location evidence="1">Cell inner membrane</location>
        <topology evidence="1">Single-pass membrane protein</topology>
    </subcellularLocation>
</comment>
<feature type="transmembrane region" description="Helical" evidence="11">
    <location>
        <begin position="12"/>
        <end position="32"/>
    </location>
</feature>
<dbReference type="SUPFAM" id="SSF54523">
    <property type="entry name" value="Pili subunits"/>
    <property type="match status" value="1"/>
</dbReference>
<dbReference type="AlphaFoldDB" id="A0A558BHN0"/>
<dbReference type="InterPro" id="IPR045584">
    <property type="entry name" value="Pilin-like"/>
</dbReference>
<dbReference type="GO" id="GO:0015627">
    <property type="term" value="C:type II protein secretion system complex"/>
    <property type="evidence" value="ECO:0007669"/>
    <property type="project" value="InterPro"/>
</dbReference>
<evidence type="ECO:0000256" key="2">
    <source>
        <dbReference type="ARBA" id="ARBA00021549"/>
    </source>
</evidence>
<keyword evidence="3" id="KW-1003">Cell membrane</keyword>
<dbReference type="Gene3D" id="3.55.40.10">
    <property type="entry name" value="minor pseudopilin epsh domain"/>
    <property type="match status" value="1"/>
</dbReference>
<dbReference type="InterPro" id="IPR022346">
    <property type="entry name" value="T2SS_GspH"/>
</dbReference>
<dbReference type="GO" id="GO:0015628">
    <property type="term" value="P:protein secretion by the type II secretion system"/>
    <property type="evidence" value="ECO:0007669"/>
    <property type="project" value="InterPro"/>
</dbReference>